<dbReference type="EMBL" id="JARJCW010000021">
    <property type="protein sequence ID" value="KAJ7213408.1"/>
    <property type="molecule type" value="Genomic_DNA"/>
</dbReference>
<comment type="caution">
    <text evidence="1">The sequence shown here is derived from an EMBL/GenBank/DDBJ whole genome shotgun (WGS) entry which is preliminary data.</text>
</comment>
<sequence length="164" mass="17889">MPIIIQNLRIHEPETRTTAPARWPHALALTGLAVLLAHLAGDSPDLLQNKRWVVLESVGVLGTFSAADAYLDSILVGKWFATCWVSVVRSLDTCMSWADRSAELRARRSGDAAHDAMRRCHTAATRIAPSSRRGPRPCLRAGMFPLAARAEPLAACVCFTPLFS</sequence>
<dbReference type="AlphaFoldDB" id="A0AAD6YCD1"/>
<evidence type="ECO:0000313" key="2">
    <source>
        <dbReference type="Proteomes" id="UP001219525"/>
    </source>
</evidence>
<name>A0AAD6YCD1_9AGAR</name>
<reference evidence="1" key="1">
    <citation type="submission" date="2023-03" db="EMBL/GenBank/DDBJ databases">
        <title>Massive genome expansion in bonnet fungi (Mycena s.s.) driven by repeated elements and novel gene families across ecological guilds.</title>
        <authorList>
            <consortium name="Lawrence Berkeley National Laboratory"/>
            <person name="Harder C.B."/>
            <person name="Miyauchi S."/>
            <person name="Viragh M."/>
            <person name="Kuo A."/>
            <person name="Thoen E."/>
            <person name="Andreopoulos B."/>
            <person name="Lu D."/>
            <person name="Skrede I."/>
            <person name="Drula E."/>
            <person name="Henrissat B."/>
            <person name="Morin E."/>
            <person name="Kohler A."/>
            <person name="Barry K."/>
            <person name="LaButti K."/>
            <person name="Morin E."/>
            <person name="Salamov A."/>
            <person name="Lipzen A."/>
            <person name="Mereny Z."/>
            <person name="Hegedus B."/>
            <person name="Baldrian P."/>
            <person name="Stursova M."/>
            <person name="Weitz H."/>
            <person name="Taylor A."/>
            <person name="Grigoriev I.V."/>
            <person name="Nagy L.G."/>
            <person name="Martin F."/>
            <person name="Kauserud H."/>
        </authorList>
    </citation>
    <scope>NUCLEOTIDE SEQUENCE</scope>
    <source>
        <strain evidence="1">9144</strain>
    </source>
</reference>
<gene>
    <name evidence="1" type="ORF">GGX14DRAFT_563729</name>
</gene>
<accession>A0AAD6YCD1</accession>
<organism evidence="1 2">
    <name type="scientific">Mycena pura</name>
    <dbReference type="NCBI Taxonomy" id="153505"/>
    <lineage>
        <taxon>Eukaryota</taxon>
        <taxon>Fungi</taxon>
        <taxon>Dikarya</taxon>
        <taxon>Basidiomycota</taxon>
        <taxon>Agaricomycotina</taxon>
        <taxon>Agaricomycetes</taxon>
        <taxon>Agaricomycetidae</taxon>
        <taxon>Agaricales</taxon>
        <taxon>Marasmiineae</taxon>
        <taxon>Mycenaceae</taxon>
        <taxon>Mycena</taxon>
    </lineage>
</organism>
<dbReference type="Proteomes" id="UP001219525">
    <property type="component" value="Unassembled WGS sequence"/>
</dbReference>
<proteinExistence type="predicted"/>
<keyword evidence="2" id="KW-1185">Reference proteome</keyword>
<evidence type="ECO:0000313" key="1">
    <source>
        <dbReference type="EMBL" id="KAJ7213408.1"/>
    </source>
</evidence>
<protein>
    <submittedName>
        <fullName evidence="1">Uncharacterized protein</fullName>
    </submittedName>
</protein>